<evidence type="ECO:0000313" key="3">
    <source>
        <dbReference type="Proteomes" id="UP000647172"/>
    </source>
</evidence>
<comment type="caution">
    <text evidence="2">The sequence shown here is derived from an EMBL/GenBank/DDBJ whole genome shotgun (WGS) entry which is preliminary data.</text>
</comment>
<reference evidence="2" key="1">
    <citation type="submission" date="2021-01" db="EMBL/GenBank/DDBJ databases">
        <title>Whole genome shotgun sequence of Actinoplanes nipponensis NBRC 14063.</title>
        <authorList>
            <person name="Komaki H."/>
            <person name="Tamura T."/>
        </authorList>
    </citation>
    <scope>NUCLEOTIDE SEQUENCE</scope>
    <source>
        <strain evidence="2">NBRC 14063</strain>
    </source>
</reference>
<dbReference type="InterPro" id="IPR041657">
    <property type="entry name" value="HTH_17"/>
</dbReference>
<protein>
    <recommendedName>
        <fullName evidence="1">Helix-turn-helix domain-containing protein</fullName>
    </recommendedName>
</protein>
<keyword evidence="3" id="KW-1185">Reference proteome</keyword>
<organism evidence="2 3">
    <name type="scientific">Actinoplanes nipponensis</name>
    <dbReference type="NCBI Taxonomy" id="135950"/>
    <lineage>
        <taxon>Bacteria</taxon>
        <taxon>Bacillati</taxon>
        <taxon>Actinomycetota</taxon>
        <taxon>Actinomycetes</taxon>
        <taxon>Micromonosporales</taxon>
        <taxon>Micromonosporaceae</taxon>
        <taxon>Actinoplanes</taxon>
    </lineage>
</organism>
<sequence>MTRATWTVDAVRALGTTTDIVTAAAVLGIGRTTAYQLARDGEFPVPVTRVGRRFIVGVPHLLRAIGAAETAG</sequence>
<evidence type="ECO:0000259" key="1">
    <source>
        <dbReference type="Pfam" id="PF12728"/>
    </source>
</evidence>
<name>A0A919JNE8_9ACTN</name>
<dbReference type="Pfam" id="PF12728">
    <property type="entry name" value="HTH_17"/>
    <property type="match status" value="1"/>
</dbReference>
<dbReference type="AlphaFoldDB" id="A0A919JNE8"/>
<gene>
    <name evidence="2" type="ORF">Ani05nite_60660</name>
</gene>
<dbReference type="EMBL" id="BOMQ01000071">
    <property type="protein sequence ID" value="GIE52532.1"/>
    <property type="molecule type" value="Genomic_DNA"/>
</dbReference>
<proteinExistence type="predicted"/>
<accession>A0A919JNE8</accession>
<feature type="domain" description="Helix-turn-helix" evidence="1">
    <location>
        <begin position="23"/>
        <end position="53"/>
    </location>
</feature>
<evidence type="ECO:0000313" key="2">
    <source>
        <dbReference type="EMBL" id="GIE52532.1"/>
    </source>
</evidence>
<dbReference type="Proteomes" id="UP000647172">
    <property type="component" value="Unassembled WGS sequence"/>
</dbReference>
<dbReference type="RefSeq" id="WP_203774076.1">
    <property type="nucleotide sequence ID" value="NZ_BAAAYJ010000087.1"/>
</dbReference>